<dbReference type="GO" id="GO:0022857">
    <property type="term" value="F:transmembrane transporter activity"/>
    <property type="evidence" value="ECO:0007669"/>
    <property type="project" value="InterPro"/>
</dbReference>
<dbReference type="AlphaFoldDB" id="A0A1I2JKR7"/>
<evidence type="ECO:0000313" key="10">
    <source>
        <dbReference type="EMBL" id="SFF54708.1"/>
    </source>
</evidence>
<name>A0A1I2JKR7_9ACTN</name>
<evidence type="ECO:0000256" key="7">
    <source>
        <dbReference type="ARBA" id="ARBA00023136"/>
    </source>
</evidence>
<accession>A0A1I2JKR7</accession>
<feature type="transmembrane region" description="Helical" evidence="9">
    <location>
        <begin position="220"/>
        <end position="248"/>
    </location>
</feature>
<keyword evidence="6 9" id="KW-1133">Transmembrane helix</keyword>
<evidence type="ECO:0000313" key="11">
    <source>
        <dbReference type="Proteomes" id="UP000198589"/>
    </source>
</evidence>
<evidence type="ECO:0000256" key="8">
    <source>
        <dbReference type="ARBA" id="ARBA00037998"/>
    </source>
</evidence>
<evidence type="ECO:0000256" key="6">
    <source>
        <dbReference type="ARBA" id="ARBA00022989"/>
    </source>
</evidence>
<keyword evidence="5" id="KW-0029">Amino-acid transport</keyword>
<dbReference type="GO" id="GO:0006865">
    <property type="term" value="P:amino acid transport"/>
    <property type="evidence" value="ECO:0007669"/>
    <property type="project" value="UniProtKB-KW"/>
</dbReference>
<feature type="transmembrane region" description="Helical" evidence="9">
    <location>
        <begin position="94"/>
        <end position="113"/>
    </location>
</feature>
<dbReference type="PANTHER" id="PTHR11795:SF450">
    <property type="entry name" value="ABC TRANSPORTER PERMEASE PROTEIN"/>
    <property type="match status" value="1"/>
</dbReference>
<dbReference type="Proteomes" id="UP000198589">
    <property type="component" value="Unassembled WGS sequence"/>
</dbReference>
<comment type="subcellular location">
    <subcellularLocation>
        <location evidence="1">Cell membrane</location>
        <topology evidence="1">Multi-pass membrane protein</topology>
    </subcellularLocation>
</comment>
<keyword evidence="3" id="KW-1003">Cell membrane</keyword>
<dbReference type="PANTHER" id="PTHR11795">
    <property type="entry name" value="BRANCHED-CHAIN AMINO ACID TRANSPORT SYSTEM PERMEASE PROTEIN LIVH"/>
    <property type="match status" value="1"/>
</dbReference>
<dbReference type="InterPro" id="IPR052157">
    <property type="entry name" value="BCAA_transport_permease"/>
</dbReference>
<keyword evidence="4 9" id="KW-0812">Transmembrane</keyword>
<reference evidence="11" key="1">
    <citation type="submission" date="2016-10" db="EMBL/GenBank/DDBJ databases">
        <authorList>
            <person name="Varghese N."/>
            <person name="Submissions S."/>
        </authorList>
    </citation>
    <scope>NUCLEOTIDE SEQUENCE [LARGE SCALE GENOMIC DNA]</scope>
    <source>
        <strain evidence="11">DSM 46838</strain>
    </source>
</reference>
<dbReference type="RefSeq" id="WP_092202022.1">
    <property type="nucleotide sequence ID" value="NZ_FOND01000016.1"/>
</dbReference>
<dbReference type="GO" id="GO:0005886">
    <property type="term" value="C:plasma membrane"/>
    <property type="evidence" value="ECO:0007669"/>
    <property type="project" value="UniProtKB-SubCell"/>
</dbReference>
<dbReference type="Pfam" id="PF02653">
    <property type="entry name" value="BPD_transp_2"/>
    <property type="match status" value="1"/>
</dbReference>
<dbReference type="OrthoDB" id="9807115at2"/>
<dbReference type="STRING" id="1798228.SAMN05216574_116100"/>
<evidence type="ECO:0000256" key="9">
    <source>
        <dbReference type="SAM" id="Phobius"/>
    </source>
</evidence>
<gene>
    <name evidence="10" type="ORF">SAMN05216574_116100</name>
</gene>
<evidence type="ECO:0000256" key="1">
    <source>
        <dbReference type="ARBA" id="ARBA00004651"/>
    </source>
</evidence>
<feature type="transmembrane region" description="Helical" evidence="9">
    <location>
        <begin position="260"/>
        <end position="282"/>
    </location>
</feature>
<dbReference type="InterPro" id="IPR001851">
    <property type="entry name" value="ABC_transp_permease"/>
</dbReference>
<proteinExistence type="inferred from homology"/>
<evidence type="ECO:0000256" key="4">
    <source>
        <dbReference type="ARBA" id="ARBA00022692"/>
    </source>
</evidence>
<keyword evidence="2" id="KW-0813">Transport</keyword>
<comment type="similarity">
    <text evidence="8">Belongs to the binding-protein-dependent transport system permease family. LivHM subfamily.</text>
</comment>
<dbReference type="CDD" id="cd06582">
    <property type="entry name" value="TM_PBP1_LivH_like"/>
    <property type="match status" value="1"/>
</dbReference>
<keyword evidence="11" id="KW-1185">Reference proteome</keyword>
<keyword evidence="7 9" id="KW-0472">Membrane</keyword>
<protein>
    <submittedName>
        <fullName evidence="10">Amino acid/amide ABC transporter membrane protein 1, HAAT family</fullName>
    </submittedName>
</protein>
<feature type="transmembrane region" description="Helical" evidence="9">
    <location>
        <begin position="188"/>
        <end position="208"/>
    </location>
</feature>
<sequence>MIKFLSLLLAGLSLGSMYALVAMGFVIIYKASGVANFAHGSLLLIGATFVAFTHDTLGFGPAVLVALLGTAASAFLLQFLFIRPMRTASPIPTTIVTIGMDILLLVLLTGLLGEGLHELGQPWAGDTVVIGDVGITVNRLIGLIVAALLIVGFLVLFKRSAWGISMRAAAEDPEAAALVGLRLGRVTATTWIIAGVLACVAAIFLTGAPTPGLSPALWTVALVAFPAAIIGGLTSVHGALVGGLVIGVAESLATGYQQQLLFLGRGFGIVVPFVVLLVVLLVRPEGLFSARGGRRV</sequence>
<evidence type="ECO:0000256" key="2">
    <source>
        <dbReference type="ARBA" id="ARBA00022448"/>
    </source>
</evidence>
<feature type="transmembrane region" description="Helical" evidence="9">
    <location>
        <begin position="133"/>
        <end position="157"/>
    </location>
</feature>
<organism evidence="10 11">
    <name type="scientific">Blastococcus tunisiensis</name>
    <dbReference type="NCBI Taxonomy" id="1798228"/>
    <lineage>
        <taxon>Bacteria</taxon>
        <taxon>Bacillati</taxon>
        <taxon>Actinomycetota</taxon>
        <taxon>Actinomycetes</taxon>
        <taxon>Geodermatophilales</taxon>
        <taxon>Geodermatophilaceae</taxon>
        <taxon>Blastococcus</taxon>
    </lineage>
</organism>
<evidence type="ECO:0000256" key="5">
    <source>
        <dbReference type="ARBA" id="ARBA00022970"/>
    </source>
</evidence>
<dbReference type="EMBL" id="FOND01000016">
    <property type="protein sequence ID" value="SFF54708.1"/>
    <property type="molecule type" value="Genomic_DNA"/>
</dbReference>
<evidence type="ECO:0000256" key="3">
    <source>
        <dbReference type="ARBA" id="ARBA00022475"/>
    </source>
</evidence>
<feature type="transmembrane region" description="Helical" evidence="9">
    <location>
        <begin position="57"/>
        <end position="82"/>
    </location>
</feature>